<feature type="transmembrane region" description="Helical" evidence="1">
    <location>
        <begin position="43"/>
        <end position="61"/>
    </location>
</feature>
<keyword evidence="3" id="KW-1185">Reference proteome</keyword>
<keyword evidence="1" id="KW-0812">Transmembrane</keyword>
<sequence length="117" mass="13981">MELIKKINKYEITVEEDYRFYLVGLMFALCSIMYVYMGKYDFSIFYVVLSFACTPCFICYFEKMYCMASMLRTAYKIKKIYENGNSREIDNGFIDLLDNKNDNPEVLQNFFSEVNKK</sequence>
<dbReference type="EMBL" id="JAODBU010000002">
    <property type="protein sequence ID" value="MCT7397841.1"/>
    <property type="molecule type" value="Genomic_DNA"/>
</dbReference>
<name>A0ABT2LX19_9FIRM</name>
<proteinExistence type="predicted"/>
<feature type="transmembrane region" description="Helical" evidence="1">
    <location>
        <begin position="20"/>
        <end position="37"/>
    </location>
</feature>
<accession>A0ABT2LX19</accession>
<protein>
    <recommendedName>
        <fullName evidence="4">PrgI family protein</fullName>
    </recommendedName>
</protein>
<organism evidence="2 3">
    <name type="scientific">Eubacterium album</name>
    <dbReference type="NCBI Taxonomy" id="2978477"/>
    <lineage>
        <taxon>Bacteria</taxon>
        <taxon>Bacillati</taxon>
        <taxon>Bacillota</taxon>
        <taxon>Clostridia</taxon>
        <taxon>Eubacteriales</taxon>
        <taxon>Eubacteriaceae</taxon>
        <taxon>Eubacterium</taxon>
    </lineage>
</organism>
<keyword evidence="1" id="KW-0472">Membrane</keyword>
<evidence type="ECO:0000313" key="3">
    <source>
        <dbReference type="Proteomes" id="UP001431199"/>
    </source>
</evidence>
<comment type="caution">
    <text evidence="2">The sequence shown here is derived from an EMBL/GenBank/DDBJ whole genome shotgun (WGS) entry which is preliminary data.</text>
</comment>
<dbReference type="Proteomes" id="UP001431199">
    <property type="component" value="Unassembled WGS sequence"/>
</dbReference>
<evidence type="ECO:0000256" key="1">
    <source>
        <dbReference type="SAM" id="Phobius"/>
    </source>
</evidence>
<dbReference type="RefSeq" id="WP_260978277.1">
    <property type="nucleotide sequence ID" value="NZ_JAODBU010000002.1"/>
</dbReference>
<reference evidence="2" key="1">
    <citation type="submission" date="2022-09" db="EMBL/GenBank/DDBJ databases">
        <title>Eubacterium sp. LFL-14 isolated from human feces.</title>
        <authorList>
            <person name="Liu F."/>
        </authorList>
    </citation>
    <scope>NUCLEOTIDE SEQUENCE</scope>
    <source>
        <strain evidence="2">LFL-14</strain>
    </source>
</reference>
<keyword evidence="1" id="KW-1133">Transmembrane helix</keyword>
<evidence type="ECO:0000313" key="2">
    <source>
        <dbReference type="EMBL" id="MCT7397841.1"/>
    </source>
</evidence>
<evidence type="ECO:0008006" key="4">
    <source>
        <dbReference type="Google" id="ProtNLM"/>
    </source>
</evidence>
<gene>
    <name evidence="2" type="ORF">N5B56_01900</name>
</gene>